<organism evidence="8">
    <name type="scientific">Lyngbya confervoides BDU141951</name>
    <dbReference type="NCBI Taxonomy" id="1574623"/>
    <lineage>
        <taxon>Bacteria</taxon>
        <taxon>Bacillati</taxon>
        <taxon>Cyanobacteriota</taxon>
        <taxon>Cyanophyceae</taxon>
        <taxon>Oscillatoriophycideae</taxon>
        <taxon>Oscillatoriales</taxon>
        <taxon>Microcoleaceae</taxon>
        <taxon>Lyngbya</taxon>
    </lineage>
</organism>
<dbReference type="Pfam" id="PF00528">
    <property type="entry name" value="BPD_transp_1"/>
    <property type="match status" value="1"/>
</dbReference>
<dbReference type="PANTHER" id="PTHR30614">
    <property type="entry name" value="MEMBRANE COMPONENT OF AMINO ACID ABC TRANSPORTER"/>
    <property type="match status" value="1"/>
</dbReference>
<reference evidence="8" key="2">
    <citation type="journal article" date="2015" name="Genome Announc.">
        <title>Draft Genome Sequence of Filamentous Marine Cyanobacterium Lyngbya confervoides Strain BDU141951.</title>
        <authorList>
            <person name="Chandrababunaidu M.M."/>
            <person name="Sen D."/>
            <person name="Tripathy S."/>
        </authorList>
    </citation>
    <scope>NUCLEOTIDE SEQUENCE</scope>
    <source>
        <strain evidence="8">BDU141951</strain>
    </source>
</reference>
<dbReference type="GO" id="GO:0022857">
    <property type="term" value="F:transmembrane transporter activity"/>
    <property type="evidence" value="ECO:0007669"/>
    <property type="project" value="InterPro"/>
</dbReference>
<dbReference type="PROSITE" id="PS50928">
    <property type="entry name" value="ABC_TM1"/>
    <property type="match status" value="1"/>
</dbReference>
<dbReference type="SUPFAM" id="SSF161098">
    <property type="entry name" value="MetI-like"/>
    <property type="match status" value="1"/>
</dbReference>
<evidence type="ECO:0000256" key="2">
    <source>
        <dbReference type="ARBA" id="ARBA00022448"/>
    </source>
</evidence>
<dbReference type="InterPro" id="IPR035906">
    <property type="entry name" value="MetI-like_sf"/>
</dbReference>
<dbReference type="PANTHER" id="PTHR30614:SF35">
    <property type="entry name" value="ABC TRANSPORTER PERMEASE PROTEIN"/>
    <property type="match status" value="1"/>
</dbReference>
<comment type="subcellular location">
    <subcellularLocation>
        <location evidence="1 7">Cell membrane</location>
        <topology evidence="1 7">Multi-pass membrane protein</topology>
    </subcellularLocation>
</comment>
<evidence type="ECO:0000256" key="7">
    <source>
        <dbReference type="RuleBase" id="RU363032"/>
    </source>
</evidence>
<keyword evidence="4 7" id="KW-0812">Transmembrane</keyword>
<proteinExistence type="inferred from homology"/>
<dbReference type="GO" id="GO:0043190">
    <property type="term" value="C:ATP-binding cassette (ABC) transporter complex"/>
    <property type="evidence" value="ECO:0007669"/>
    <property type="project" value="InterPro"/>
</dbReference>
<sequence length="223" mass="24701">MNYRFQFQVIWDNWPLLLEGVWLTLQLSVGAVVLGLLVGTIAALCRLSANSVLRSLASIYVEAVRNTPFLVQLLFIFFGISSLGPSLGNEQAALLALTINFGAYATEIIRAGIESVSTGQIEAGKSLGLNRVQVFRLVVLRPAIANIYPALTGQIVLLMLLSSVVSQISAEELTFMGNFLRSRTFRDFEVFAAIAVIYILLTLLFKLAAQLVHRRLFKFTRYL</sequence>
<dbReference type="CDD" id="cd06261">
    <property type="entry name" value="TM_PBP2"/>
    <property type="match status" value="1"/>
</dbReference>
<comment type="caution">
    <text evidence="8">The sequence shown here is derived from an EMBL/GenBank/DDBJ whole genome shotgun (WGS) entry which is preliminary data.</text>
</comment>
<dbReference type="NCBIfam" id="TIGR01726">
    <property type="entry name" value="HEQRo_perm_3TM"/>
    <property type="match status" value="1"/>
</dbReference>
<dbReference type="EMBL" id="JTHE02000003">
    <property type="protein sequence ID" value="NEV68927.1"/>
    <property type="molecule type" value="Genomic_DNA"/>
</dbReference>
<gene>
    <name evidence="8" type="ORF">QQ91_017660</name>
</gene>
<protein>
    <submittedName>
        <fullName evidence="8">Amino acid ABC transporter permease</fullName>
    </submittedName>
</protein>
<evidence type="ECO:0000256" key="3">
    <source>
        <dbReference type="ARBA" id="ARBA00022475"/>
    </source>
</evidence>
<dbReference type="Gene3D" id="1.10.3720.10">
    <property type="entry name" value="MetI-like"/>
    <property type="match status" value="1"/>
</dbReference>
<evidence type="ECO:0000256" key="4">
    <source>
        <dbReference type="ARBA" id="ARBA00022692"/>
    </source>
</evidence>
<dbReference type="InterPro" id="IPR043429">
    <property type="entry name" value="ArtM/GltK/GlnP/TcyL/YhdX-like"/>
</dbReference>
<dbReference type="InterPro" id="IPR010065">
    <property type="entry name" value="AA_ABC_transptr_permease_3TM"/>
</dbReference>
<evidence type="ECO:0000256" key="1">
    <source>
        <dbReference type="ARBA" id="ARBA00004651"/>
    </source>
</evidence>
<keyword evidence="5 7" id="KW-1133">Transmembrane helix</keyword>
<reference evidence="8" key="3">
    <citation type="submission" date="2020-02" db="EMBL/GenBank/DDBJ databases">
        <authorList>
            <person name="Sarangi A.N."/>
            <person name="Ghosh S."/>
            <person name="Mukherjee M."/>
            <person name="Tripathy S."/>
        </authorList>
    </citation>
    <scope>NUCLEOTIDE SEQUENCE</scope>
    <source>
        <strain evidence="8">BDU141951</strain>
    </source>
</reference>
<accession>A0A0C1YIG6</accession>
<evidence type="ECO:0000313" key="8">
    <source>
        <dbReference type="EMBL" id="NEV68927.1"/>
    </source>
</evidence>
<name>A0A0C1YIG6_9CYAN</name>
<dbReference type="AlphaFoldDB" id="A0A0C1YIG6"/>
<feature type="transmembrane region" description="Helical" evidence="7">
    <location>
        <begin position="147"/>
        <end position="170"/>
    </location>
</feature>
<dbReference type="GO" id="GO:0006865">
    <property type="term" value="P:amino acid transport"/>
    <property type="evidence" value="ECO:0007669"/>
    <property type="project" value="TreeGrafter"/>
</dbReference>
<keyword evidence="3" id="KW-1003">Cell membrane</keyword>
<evidence type="ECO:0000256" key="6">
    <source>
        <dbReference type="ARBA" id="ARBA00023136"/>
    </source>
</evidence>
<reference evidence="8" key="1">
    <citation type="submission" date="2014-11" db="EMBL/GenBank/DDBJ databases">
        <authorList>
            <person name="Malar M.C."/>
            <person name="Sen D."/>
            <person name="Tripathy S."/>
        </authorList>
    </citation>
    <scope>NUCLEOTIDE SEQUENCE</scope>
    <source>
        <strain evidence="8">BDU141951</strain>
    </source>
</reference>
<keyword evidence="2 7" id="KW-0813">Transport</keyword>
<evidence type="ECO:0000256" key="5">
    <source>
        <dbReference type="ARBA" id="ARBA00022989"/>
    </source>
</evidence>
<comment type="similarity">
    <text evidence="7">Belongs to the binding-protein-dependent transport system permease family.</text>
</comment>
<dbReference type="InterPro" id="IPR000515">
    <property type="entry name" value="MetI-like"/>
</dbReference>
<keyword evidence="6 7" id="KW-0472">Membrane</keyword>
<feature type="transmembrane region" description="Helical" evidence="7">
    <location>
        <begin position="20"/>
        <end position="45"/>
    </location>
</feature>
<feature type="transmembrane region" description="Helical" evidence="7">
    <location>
        <begin position="190"/>
        <end position="209"/>
    </location>
</feature>